<proteinExistence type="inferred from homology"/>
<sequence>MNLVPAHGGRSAASGASSSLPDIDGHRLLTRIRELARIGADSRGGVTRPGFSAADRQGIAYVTEQARQAGLVATVDQAGNLVVRQPDSAPGRRQALLMGSHLDTVIHGGALDGAYGVLAALEVLQSLGDHGARMRYEPVVIAFANEEGALFPCPFWGSLAVTGELQYTPDELLDRSGGSLREPLRAVGGDPDAVTAAQWATGSIGAYLELHIEQGPVLERGGDQIGVVEGITCRTVITVAVHGEAGHAGTVPMDLRADALAAASRVVLAAEDVARRGLCTVATVGRFQVDPDVTNVIPGVVRLTVDLRDLSETRLQEAERAFADELAKVGARTGTRIEASVTDRYPGSIADRGLRAAIGDAADDLGLSRTDLPSGAGHDAQIIASVAPVGMLFVPSRGGSSHVPEESTGDDDLVAGARVLLRTAVRVGELDQAF</sequence>
<dbReference type="Proteomes" id="UP001595859">
    <property type="component" value="Unassembled WGS sequence"/>
</dbReference>
<evidence type="ECO:0000256" key="2">
    <source>
        <dbReference type="ARBA" id="ARBA00022801"/>
    </source>
</evidence>
<dbReference type="InterPro" id="IPR011650">
    <property type="entry name" value="Peptidase_M20_dimer"/>
</dbReference>
<dbReference type="Gene3D" id="3.30.70.360">
    <property type="match status" value="1"/>
</dbReference>
<feature type="domain" description="Peptidase M20 dimerisation" evidence="4">
    <location>
        <begin position="238"/>
        <end position="331"/>
    </location>
</feature>
<dbReference type="SUPFAM" id="SSF55031">
    <property type="entry name" value="Bacterial exopeptidase dimerisation domain"/>
    <property type="match status" value="1"/>
</dbReference>
<protein>
    <submittedName>
        <fullName evidence="5">Zn-dependent hydrolase</fullName>
    </submittedName>
</protein>
<dbReference type="InterPro" id="IPR010158">
    <property type="entry name" value="Amidase_Cbmase"/>
</dbReference>
<feature type="compositionally biased region" description="Low complexity" evidence="3">
    <location>
        <begin position="8"/>
        <end position="19"/>
    </location>
</feature>
<dbReference type="GO" id="GO:0016787">
    <property type="term" value="F:hydrolase activity"/>
    <property type="evidence" value="ECO:0007669"/>
    <property type="project" value="UniProtKB-KW"/>
</dbReference>
<dbReference type="Pfam" id="PF01546">
    <property type="entry name" value="Peptidase_M20"/>
    <property type="match status" value="1"/>
</dbReference>
<evidence type="ECO:0000256" key="1">
    <source>
        <dbReference type="ARBA" id="ARBA00006153"/>
    </source>
</evidence>
<keyword evidence="6" id="KW-1185">Reference proteome</keyword>
<evidence type="ECO:0000256" key="3">
    <source>
        <dbReference type="SAM" id="MobiDB-lite"/>
    </source>
</evidence>
<feature type="region of interest" description="Disordered" evidence="3">
    <location>
        <begin position="1"/>
        <end position="20"/>
    </location>
</feature>
<evidence type="ECO:0000313" key="5">
    <source>
        <dbReference type="EMBL" id="MFC4856920.1"/>
    </source>
</evidence>
<organism evidence="5 6">
    <name type="scientific">Actinophytocola glycyrrhizae</name>
    <dbReference type="NCBI Taxonomy" id="2044873"/>
    <lineage>
        <taxon>Bacteria</taxon>
        <taxon>Bacillati</taxon>
        <taxon>Actinomycetota</taxon>
        <taxon>Actinomycetes</taxon>
        <taxon>Pseudonocardiales</taxon>
        <taxon>Pseudonocardiaceae</taxon>
    </lineage>
</organism>
<dbReference type="CDD" id="cd03884">
    <property type="entry name" value="M20_bAS"/>
    <property type="match status" value="1"/>
</dbReference>
<evidence type="ECO:0000259" key="4">
    <source>
        <dbReference type="Pfam" id="PF07687"/>
    </source>
</evidence>
<reference evidence="6" key="1">
    <citation type="journal article" date="2019" name="Int. J. Syst. Evol. Microbiol.">
        <title>The Global Catalogue of Microorganisms (GCM) 10K type strain sequencing project: providing services to taxonomists for standard genome sequencing and annotation.</title>
        <authorList>
            <consortium name="The Broad Institute Genomics Platform"/>
            <consortium name="The Broad Institute Genome Sequencing Center for Infectious Disease"/>
            <person name="Wu L."/>
            <person name="Ma J."/>
        </authorList>
    </citation>
    <scope>NUCLEOTIDE SEQUENCE [LARGE SCALE GENOMIC DNA]</scope>
    <source>
        <strain evidence="6">ZS-22-S1</strain>
    </source>
</reference>
<comment type="caution">
    <text evidence="5">The sequence shown here is derived from an EMBL/GenBank/DDBJ whole genome shotgun (WGS) entry which is preliminary data.</text>
</comment>
<dbReference type="SUPFAM" id="SSF53187">
    <property type="entry name" value="Zn-dependent exopeptidases"/>
    <property type="match status" value="1"/>
</dbReference>
<dbReference type="InterPro" id="IPR002933">
    <property type="entry name" value="Peptidase_M20"/>
</dbReference>
<dbReference type="InterPro" id="IPR036264">
    <property type="entry name" value="Bact_exopeptidase_dim_dom"/>
</dbReference>
<dbReference type="Pfam" id="PF07687">
    <property type="entry name" value="M20_dimer"/>
    <property type="match status" value="1"/>
</dbReference>
<dbReference type="RefSeq" id="WP_378058910.1">
    <property type="nucleotide sequence ID" value="NZ_JBHSIS010000014.1"/>
</dbReference>
<dbReference type="EMBL" id="JBHSIS010000014">
    <property type="protein sequence ID" value="MFC4856920.1"/>
    <property type="molecule type" value="Genomic_DNA"/>
</dbReference>
<evidence type="ECO:0000313" key="6">
    <source>
        <dbReference type="Proteomes" id="UP001595859"/>
    </source>
</evidence>
<gene>
    <name evidence="5" type="ORF">ACFPCV_25760</name>
</gene>
<dbReference type="NCBIfam" id="TIGR01879">
    <property type="entry name" value="hydantase"/>
    <property type="match status" value="1"/>
</dbReference>
<dbReference type="PANTHER" id="PTHR32494">
    <property type="entry name" value="ALLANTOATE DEIMINASE-RELATED"/>
    <property type="match status" value="1"/>
</dbReference>
<name>A0ABV9S5F8_9PSEU</name>
<dbReference type="Gene3D" id="3.40.630.10">
    <property type="entry name" value="Zn peptidases"/>
    <property type="match status" value="1"/>
</dbReference>
<dbReference type="PANTHER" id="PTHR32494:SF5">
    <property type="entry name" value="ALLANTOATE AMIDOHYDROLASE"/>
    <property type="match status" value="1"/>
</dbReference>
<keyword evidence="2 5" id="KW-0378">Hydrolase</keyword>
<accession>A0ABV9S5F8</accession>
<comment type="similarity">
    <text evidence="1">Belongs to the peptidase M20 family.</text>
</comment>
<dbReference type="PIRSF" id="PIRSF001235">
    <property type="entry name" value="Amidase_carbamoylase"/>
    <property type="match status" value="1"/>
</dbReference>